<dbReference type="Gene3D" id="3.10.290.10">
    <property type="entry name" value="RNA-binding S4 domain"/>
    <property type="match status" value="1"/>
</dbReference>
<dbReference type="SUPFAM" id="SSF52374">
    <property type="entry name" value="Nucleotidylyl transferase"/>
    <property type="match status" value="1"/>
</dbReference>
<dbReference type="GO" id="GO:0006437">
    <property type="term" value="P:tyrosyl-tRNA aminoacylation"/>
    <property type="evidence" value="ECO:0007669"/>
    <property type="project" value="UniProtKB-UniRule"/>
</dbReference>
<dbReference type="Pfam" id="PF22421">
    <property type="entry name" value="SYY_C-terminal"/>
    <property type="match status" value="1"/>
</dbReference>
<comment type="caution">
    <text evidence="13">The sequence shown here is derived from an EMBL/GenBank/DDBJ whole genome shotgun (WGS) entry which is preliminary data.</text>
</comment>
<dbReference type="Gene3D" id="1.10.240.10">
    <property type="entry name" value="Tyrosyl-Transfer RNA Synthetase"/>
    <property type="match status" value="1"/>
</dbReference>
<dbReference type="PANTHER" id="PTHR11766:SF1">
    <property type="entry name" value="TYROSINE--TRNA LIGASE"/>
    <property type="match status" value="1"/>
</dbReference>
<evidence type="ECO:0000256" key="9">
    <source>
        <dbReference type="NCBIfam" id="TIGR00234"/>
    </source>
</evidence>
<dbReference type="GO" id="GO:0005524">
    <property type="term" value="F:ATP binding"/>
    <property type="evidence" value="ECO:0007669"/>
    <property type="project" value="UniProtKB-KW"/>
</dbReference>
<dbReference type="GO" id="GO:0003723">
    <property type="term" value="F:RNA binding"/>
    <property type="evidence" value="ECO:0007669"/>
    <property type="project" value="UniProtKB-KW"/>
</dbReference>
<evidence type="ECO:0000256" key="7">
    <source>
        <dbReference type="ARBA" id="ARBA00023146"/>
    </source>
</evidence>
<dbReference type="EC" id="6.1.1.1" evidence="1 9"/>
<dbReference type="Pfam" id="PF00579">
    <property type="entry name" value="tRNA-synt_1b"/>
    <property type="match status" value="1"/>
</dbReference>
<dbReference type="PANTHER" id="PTHR11766">
    <property type="entry name" value="TYROSYL-TRNA SYNTHETASE"/>
    <property type="match status" value="1"/>
</dbReference>
<evidence type="ECO:0000256" key="5">
    <source>
        <dbReference type="ARBA" id="ARBA00022884"/>
    </source>
</evidence>
<dbReference type="AlphaFoldDB" id="A0A1G2HLH5"/>
<dbReference type="InterPro" id="IPR024088">
    <property type="entry name" value="Tyr-tRNA-ligase_bac-type"/>
</dbReference>
<keyword evidence="7 11" id="KW-0030">Aminoacyl-tRNA synthetase</keyword>
<keyword evidence="4 11" id="KW-0067">ATP-binding</keyword>
<accession>A0A1G2HLH5</accession>
<evidence type="ECO:0000256" key="8">
    <source>
        <dbReference type="ARBA" id="ARBA00048248"/>
    </source>
</evidence>
<evidence type="ECO:0000256" key="6">
    <source>
        <dbReference type="ARBA" id="ARBA00022917"/>
    </source>
</evidence>
<evidence type="ECO:0000313" key="13">
    <source>
        <dbReference type="EMBL" id="OGZ63061.1"/>
    </source>
</evidence>
<evidence type="ECO:0000256" key="3">
    <source>
        <dbReference type="ARBA" id="ARBA00022741"/>
    </source>
</evidence>
<dbReference type="Gene3D" id="3.40.50.620">
    <property type="entry name" value="HUPs"/>
    <property type="match status" value="1"/>
</dbReference>
<feature type="domain" description="Tyrosine--tRNA ligase SYY-like C-terminal" evidence="12">
    <location>
        <begin position="317"/>
        <end position="368"/>
    </location>
</feature>
<dbReference type="Proteomes" id="UP000178509">
    <property type="component" value="Unassembled WGS sequence"/>
</dbReference>
<evidence type="ECO:0000256" key="10">
    <source>
        <dbReference type="PROSITE-ProRule" id="PRU00182"/>
    </source>
</evidence>
<keyword evidence="6 11" id="KW-0648">Protein biosynthesis</keyword>
<comment type="similarity">
    <text evidence="11">Belongs to the class-I aminoacyl-tRNA synthetase family.</text>
</comment>
<dbReference type="STRING" id="1802164.A3H51_01095"/>
<evidence type="ECO:0000256" key="2">
    <source>
        <dbReference type="ARBA" id="ARBA00022598"/>
    </source>
</evidence>
<dbReference type="GO" id="GO:0005829">
    <property type="term" value="C:cytosol"/>
    <property type="evidence" value="ECO:0007669"/>
    <property type="project" value="TreeGrafter"/>
</dbReference>
<dbReference type="InterPro" id="IPR036986">
    <property type="entry name" value="S4_RNA-bd_sf"/>
</dbReference>
<keyword evidence="3 11" id="KW-0547">Nucleotide-binding</keyword>
<keyword evidence="2 11" id="KW-0436">Ligase</keyword>
<reference evidence="13 14" key="1">
    <citation type="journal article" date="2016" name="Nat. Commun.">
        <title>Thousands of microbial genomes shed light on interconnected biogeochemical processes in an aquifer system.</title>
        <authorList>
            <person name="Anantharaman K."/>
            <person name="Brown C.T."/>
            <person name="Hug L.A."/>
            <person name="Sharon I."/>
            <person name="Castelle C.J."/>
            <person name="Probst A.J."/>
            <person name="Thomas B.C."/>
            <person name="Singh A."/>
            <person name="Wilkins M.J."/>
            <person name="Karaoz U."/>
            <person name="Brodie E.L."/>
            <person name="Williams K.H."/>
            <person name="Hubbard S.S."/>
            <person name="Banfield J.F."/>
        </authorList>
    </citation>
    <scope>NUCLEOTIDE SEQUENCE [LARGE SCALE GENOMIC DNA]</scope>
</reference>
<organism evidence="13 14">
    <name type="scientific">Candidatus Spechtbacteria bacterium RIFCSPLOWO2_02_FULL_38_8</name>
    <dbReference type="NCBI Taxonomy" id="1802164"/>
    <lineage>
        <taxon>Bacteria</taxon>
        <taxon>Candidatus Spechtiibacteriota</taxon>
    </lineage>
</organism>
<sequence>MFTQKDILERGIEEIIDKESLKKKLKSGKKLRVKFGIDPTTSDIHLGHTVPLWKLRQFQDQGHRVILIIGDFTARIGDPSGQSKERTVLTKKQVEVNMKHYIKQVGKILNTEKLEVYCNSKWHGGKDGLELLLKLGRTITMEQLTKRSAYREAVQIREGGSVTEFLYPLFQGYDSVEIRADIEIGGTDQIFNLLMGRQVQQRFGQAPQDVITLPLLLGTDGVKKMSKSLGNYIAIQDKPSEMFGKIMSIQDNEIVKYFELVTPMPLEKVQGMKKLKITGKIARDLKIQLARTITELYWGEKEAEKAQKKFEVQFQKQGMPKDVLTHKASTNSILDLLVEVGFVKSKNEARQLIQQGGVYVDDKKMIDFGLIPKKPFTLRVGRRKIIKIL</sequence>
<dbReference type="NCBIfam" id="TIGR00234">
    <property type="entry name" value="tyrS"/>
    <property type="match status" value="1"/>
</dbReference>
<evidence type="ECO:0000256" key="4">
    <source>
        <dbReference type="ARBA" id="ARBA00022840"/>
    </source>
</evidence>
<evidence type="ECO:0000313" key="14">
    <source>
        <dbReference type="Proteomes" id="UP000178509"/>
    </source>
</evidence>
<dbReference type="GO" id="GO:0004831">
    <property type="term" value="F:tyrosine-tRNA ligase activity"/>
    <property type="evidence" value="ECO:0007669"/>
    <property type="project" value="UniProtKB-UniRule"/>
</dbReference>
<dbReference type="CDD" id="cd00165">
    <property type="entry name" value="S4"/>
    <property type="match status" value="1"/>
</dbReference>
<evidence type="ECO:0000256" key="1">
    <source>
        <dbReference type="ARBA" id="ARBA00013160"/>
    </source>
</evidence>
<dbReference type="InterPro" id="IPR054608">
    <property type="entry name" value="SYY-like_C"/>
</dbReference>
<name>A0A1G2HLH5_9BACT</name>
<dbReference type="PRINTS" id="PR01040">
    <property type="entry name" value="TRNASYNTHTYR"/>
</dbReference>
<protein>
    <recommendedName>
        <fullName evidence="1 9">Tyrosine--tRNA ligase</fullName>
        <ecNumber evidence="1 9">6.1.1.1</ecNumber>
    </recommendedName>
</protein>
<comment type="catalytic activity">
    <reaction evidence="8">
        <text>tRNA(Tyr) + L-tyrosine + ATP = L-tyrosyl-tRNA(Tyr) + AMP + diphosphate + H(+)</text>
        <dbReference type="Rhea" id="RHEA:10220"/>
        <dbReference type="Rhea" id="RHEA-COMP:9706"/>
        <dbReference type="Rhea" id="RHEA-COMP:9707"/>
        <dbReference type="ChEBI" id="CHEBI:15378"/>
        <dbReference type="ChEBI" id="CHEBI:30616"/>
        <dbReference type="ChEBI" id="CHEBI:33019"/>
        <dbReference type="ChEBI" id="CHEBI:58315"/>
        <dbReference type="ChEBI" id="CHEBI:78442"/>
        <dbReference type="ChEBI" id="CHEBI:78536"/>
        <dbReference type="ChEBI" id="CHEBI:456215"/>
        <dbReference type="EC" id="6.1.1.1"/>
    </reaction>
</comment>
<dbReference type="InterPro" id="IPR014729">
    <property type="entry name" value="Rossmann-like_a/b/a_fold"/>
</dbReference>
<dbReference type="SUPFAM" id="SSF55174">
    <property type="entry name" value="Alpha-L RNA-binding motif"/>
    <property type="match status" value="1"/>
</dbReference>
<evidence type="ECO:0000259" key="12">
    <source>
        <dbReference type="Pfam" id="PF22421"/>
    </source>
</evidence>
<dbReference type="InterPro" id="IPR002305">
    <property type="entry name" value="aa-tRNA-synth_Ic"/>
</dbReference>
<evidence type="ECO:0000256" key="11">
    <source>
        <dbReference type="RuleBase" id="RU363036"/>
    </source>
</evidence>
<keyword evidence="5 10" id="KW-0694">RNA-binding</keyword>
<dbReference type="InterPro" id="IPR002307">
    <property type="entry name" value="Tyr-tRNA-ligase"/>
</dbReference>
<dbReference type="CDD" id="cd00805">
    <property type="entry name" value="TyrRS_core"/>
    <property type="match status" value="1"/>
</dbReference>
<proteinExistence type="inferred from homology"/>
<dbReference type="EMBL" id="MHOJ01000003">
    <property type="protein sequence ID" value="OGZ63061.1"/>
    <property type="molecule type" value="Genomic_DNA"/>
</dbReference>
<gene>
    <name evidence="13" type="ORF">A3H51_01095</name>
</gene>
<dbReference type="PROSITE" id="PS50889">
    <property type="entry name" value="S4"/>
    <property type="match status" value="1"/>
</dbReference>